<keyword evidence="5 8" id="KW-0812">Transmembrane</keyword>
<evidence type="ECO:0000256" key="1">
    <source>
        <dbReference type="ARBA" id="ARBA00004651"/>
    </source>
</evidence>
<dbReference type="Gene3D" id="1.10.3720.10">
    <property type="entry name" value="MetI-like"/>
    <property type="match status" value="1"/>
</dbReference>
<feature type="transmembrane region" description="Helical" evidence="8">
    <location>
        <begin position="256"/>
        <end position="280"/>
    </location>
</feature>
<dbReference type="PANTHER" id="PTHR42929:SF5">
    <property type="entry name" value="ABC TRANSPORTER PERMEASE PROTEIN"/>
    <property type="match status" value="1"/>
</dbReference>
<keyword evidence="3 8" id="KW-0813">Transport</keyword>
<evidence type="ECO:0000256" key="2">
    <source>
        <dbReference type="ARBA" id="ARBA00007069"/>
    </source>
</evidence>
<evidence type="ECO:0000259" key="9">
    <source>
        <dbReference type="PROSITE" id="PS50928"/>
    </source>
</evidence>
<dbReference type="PANTHER" id="PTHR42929">
    <property type="entry name" value="INNER MEMBRANE ABC TRANSPORTER PERMEASE PROTEIN YDCU-RELATED-RELATED"/>
    <property type="match status" value="1"/>
</dbReference>
<evidence type="ECO:0000256" key="4">
    <source>
        <dbReference type="ARBA" id="ARBA00022475"/>
    </source>
</evidence>
<feature type="transmembrane region" description="Helical" evidence="8">
    <location>
        <begin position="163"/>
        <end position="182"/>
    </location>
</feature>
<sequence length="293" mass="32082">MTAPADSARSRAGLSLFASPATRYWLLIAPALLLMGVFYIYPIGRVLWMSFTVPTTGLDNYELLATSASIQRMLWTTARISVLTTIFTLLLAYVVAYALVHASPKVQRWMFLGVLVPLWISVLVRAFAWFVLLRREGLINSALMATGVTDSPLSLIWNETGVMIGMVHYMLPLGILPIFSNMRDIDQRCIAAARGLGASRFEAFWRVFLPLSLPGVVGASILVFIFSLGFFVTPALLGGGKTLMIAEYIKVQILEVVRWGVASMLAAVLLIVIGVLLAALSRLVNLRKLFGAG</sequence>
<dbReference type="RefSeq" id="WP_316018155.1">
    <property type="nucleotide sequence ID" value="NZ_JAWDID010000012.1"/>
</dbReference>
<keyword evidence="6 8" id="KW-1133">Transmembrane helix</keyword>
<gene>
    <name evidence="10" type="ORF">RKE40_10340</name>
</gene>
<dbReference type="EMBL" id="JAWDID010000012">
    <property type="protein sequence ID" value="MDU0340283.1"/>
    <property type="molecule type" value="Genomic_DNA"/>
</dbReference>
<evidence type="ECO:0000256" key="5">
    <source>
        <dbReference type="ARBA" id="ARBA00022692"/>
    </source>
</evidence>
<evidence type="ECO:0000313" key="10">
    <source>
        <dbReference type="EMBL" id="MDU0340283.1"/>
    </source>
</evidence>
<dbReference type="InterPro" id="IPR000515">
    <property type="entry name" value="MetI-like"/>
</dbReference>
<evidence type="ECO:0000256" key="3">
    <source>
        <dbReference type="ARBA" id="ARBA00022448"/>
    </source>
</evidence>
<evidence type="ECO:0000256" key="8">
    <source>
        <dbReference type="RuleBase" id="RU363032"/>
    </source>
</evidence>
<evidence type="ECO:0000313" key="11">
    <source>
        <dbReference type="Proteomes" id="UP001254257"/>
    </source>
</evidence>
<feature type="domain" description="ABC transmembrane type-1" evidence="9">
    <location>
        <begin position="74"/>
        <end position="280"/>
    </location>
</feature>
<feature type="transmembrane region" description="Helical" evidence="8">
    <location>
        <begin position="24"/>
        <end position="41"/>
    </location>
</feature>
<organism evidence="10 11">
    <name type="scientific">Bosea rubneri</name>
    <dbReference type="NCBI Taxonomy" id="3075434"/>
    <lineage>
        <taxon>Bacteria</taxon>
        <taxon>Pseudomonadati</taxon>
        <taxon>Pseudomonadota</taxon>
        <taxon>Alphaproteobacteria</taxon>
        <taxon>Hyphomicrobiales</taxon>
        <taxon>Boseaceae</taxon>
        <taxon>Bosea</taxon>
    </lineage>
</organism>
<feature type="transmembrane region" description="Helical" evidence="8">
    <location>
        <begin position="203"/>
        <end position="236"/>
    </location>
</feature>
<feature type="transmembrane region" description="Helical" evidence="8">
    <location>
        <begin position="80"/>
        <end position="103"/>
    </location>
</feature>
<keyword evidence="4" id="KW-1003">Cell membrane</keyword>
<dbReference type="Proteomes" id="UP001254257">
    <property type="component" value="Unassembled WGS sequence"/>
</dbReference>
<evidence type="ECO:0000256" key="7">
    <source>
        <dbReference type="ARBA" id="ARBA00023136"/>
    </source>
</evidence>
<dbReference type="SUPFAM" id="SSF161098">
    <property type="entry name" value="MetI-like"/>
    <property type="match status" value="1"/>
</dbReference>
<dbReference type="Pfam" id="PF00528">
    <property type="entry name" value="BPD_transp_1"/>
    <property type="match status" value="1"/>
</dbReference>
<dbReference type="CDD" id="cd06261">
    <property type="entry name" value="TM_PBP2"/>
    <property type="match status" value="1"/>
</dbReference>
<name>A0ABU3S672_9HYPH</name>
<evidence type="ECO:0000256" key="6">
    <source>
        <dbReference type="ARBA" id="ARBA00022989"/>
    </source>
</evidence>
<dbReference type="InterPro" id="IPR035906">
    <property type="entry name" value="MetI-like_sf"/>
</dbReference>
<dbReference type="PROSITE" id="PS50928">
    <property type="entry name" value="ABC_TM1"/>
    <property type="match status" value="1"/>
</dbReference>
<protein>
    <submittedName>
        <fullName evidence="10">ABC transporter permease</fullName>
    </submittedName>
</protein>
<comment type="caution">
    <text evidence="10">The sequence shown here is derived from an EMBL/GenBank/DDBJ whole genome shotgun (WGS) entry which is preliminary data.</text>
</comment>
<reference evidence="10 11" key="1">
    <citation type="submission" date="2023-09" db="EMBL/GenBank/DDBJ databases">
        <title>Whole genome shotgun sequencing (WGS) of Bosea sp. ZW T0_25, isolated from stored onions (Allium cepa).</title>
        <authorList>
            <person name="Stoll D.A."/>
            <person name="Huch M."/>
        </authorList>
    </citation>
    <scope>NUCLEOTIDE SEQUENCE [LARGE SCALE GENOMIC DNA]</scope>
    <source>
        <strain evidence="10 11">ZW T0_25</strain>
    </source>
</reference>
<keyword evidence="11" id="KW-1185">Reference proteome</keyword>
<accession>A0ABU3S672</accession>
<comment type="subcellular location">
    <subcellularLocation>
        <location evidence="1 8">Cell membrane</location>
        <topology evidence="1 8">Multi-pass membrane protein</topology>
    </subcellularLocation>
</comment>
<proteinExistence type="inferred from homology"/>
<comment type="similarity">
    <text evidence="2">Belongs to the binding-protein-dependent transport system permease family. CysTW subfamily.</text>
</comment>
<keyword evidence="7 8" id="KW-0472">Membrane</keyword>
<feature type="transmembrane region" description="Helical" evidence="8">
    <location>
        <begin position="109"/>
        <end position="131"/>
    </location>
</feature>